<accession>A0ABU0NUK4</accession>
<organism evidence="2 3">
    <name type="scientific">Streptomyces rishiriensis</name>
    <dbReference type="NCBI Taxonomy" id="68264"/>
    <lineage>
        <taxon>Bacteria</taxon>
        <taxon>Bacillati</taxon>
        <taxon>Actinomycetota</taxon>
        <taxon>Actinomycetes</taxon>
        <taxon>Kitasatosporales</taxon>
        <taxon>Streptomycetaceae</taxon>
        <taxon>Streptomyces</taxon>
    </lineage>
</organism>
<keyword evidence="3" id="KW-1185">Reference proteome</keyword>
<feature type="region of interest" description="Disordered" evidence="1">
    <location>
        <begin position="386"/>
        <end position="420"/>
    </location>
</feature>
<dbReference type="EMBL" id="JAUSWV010000002">
    <property type="protein sequence ID" value="MDQ0582383.1"/>
    <property type="molecule type" value="Genomic_DNA"/>
</dbReference>
<evidence type="ECO:0000256" key="1">
    <source>
        <dbReference type="SAM" id="MobiDB-lite"/>
    </source>
</evidence>
<proteinExistence type="predicted"/>
<feature type="compositionally biased region" description="Polar residues" evidence="1">
    <location>
        <begin position="411"/>
        <end position="420"/>
    </location>
</feature>
<evidence type="ECO:0000313" key="2">
    <source>
        <dbReference type="EMBL" id="MDQ0582383.1"/>
    </source>
</evidence>
<evidence type="ECO:0000313" key="3">
    <source>
        <dbReference type="Proteomes" id="UP001230654"/>
    </source>
</evidence>
<sequence>MTEQQLADEVVTGARERATLAHLDAGLSDAEARKIVRELKAGALRSGIKVEELTEKLPSYIVGLVGEMDVDLPAPDTKSAFWSWALENHPQLGEGEKIRSMHVAAAYADVENAASHQDAVRYLEGTPGGQKLGELHLWDKTLHGALGLDAASGEAMAGSAWDALSQKYAAKTENEALFFMAELNPGTVAYQTESRQLRQDGKLDIIQFMYPAPTQKYTDLAPETQELLASQVVRAQVHTFPYEESDPKYTPLTKAGHLDLQQLAALPTPEAQRAAVLEVCARVATMDGPARSADVEKLVEEIKVLRPDHEITLPSVEDQQWAAEQRGPELDSPAGPPAVAVSTHGQYLPGVTVNARTGPAPLEPLTLPAPGAAAVQAHSFLPGVTPQAKSVVAPGRTDTPAAPSKAPPSPEQSNDAGRGM</sequence>
<name>A0ABU0NUK4_STRRH</name>
<dbReference type="RefSeq" id="WP_307164495.1">
    <property type="nucleotide sequence ID" value="NZ_JAUSWV010000002.1"/>
</dbReference>
<dbReference type="Proteomes" id="UP001230654">
    <property type="component" value="Unassembled WGS sequence"/>
</dbReference>
<comment type="caution">
    <text evidence="2">The sequence shown here is derived from an EMBL/GenBank/DDBJ whole genome shotgun (WGS) entry which is preliminary data.</text>
</comment>
<reference evidence="2 3" key="1">
    <citation type="submission" date="2023-07" db="EMBL/GenBank/DDBJ databases">
        <title>Comparative genomics of wheat-associated soil bacteria to identify genetic determinants of phenazine resistance.</title>
        <authorList>
            <person name="Mouncey N."/>
        </authorList>
    </citation>
    <scope>NUCLEOTIDE SEQUENCE [LARGE SCALE GENOMIC DNA]</scope>
    <source>
        <strain evidence="2 3">B2I6</strain>
    </source>
</reference>
<gene>
    <name evidence="2" type="ORF">QF030_004561</name>
</gene>
<protein>
    <submittedName>
        <fullName evidence="2">Uncharacterized protein</fullName>
    </submittedName>
</protein>